<dbReference type="SUPFAM" id="SSF52047">
    <property type="entry name" value="RNI-like"/>
    <property type="match status" value="1"/>
</dbReference>
<dbReference type="Gene3D" id="3.80.10.10">
    <property type="entry name" value="Ribonuclease Inhibitor"/>
    <property type="match status" value="1"/>
</dbReference>
<accession>A0A5E5BKY6</accession>
<proteinExistence type="predicted"/>
<evidence type="ECO:0000256" key="1">
    <source>
        <dbReference type="SAM" id="MobiDB-lite"/>
    </source>
</evidence>
<organism evidence="2 3">
    <name type="scientific">Pandoraea sputorum</name>
    <dbReference type="NCBI Taxonomy" id="93222"/>
    <lineage>
        <taxon>Bacteria</taxon>
        <taxon>Pseudomonadati</taxon>
        <taxon>Pseudomonadota</taxon>
        <taxon>Betaproteobacteria</taxon>
        <taxon>Burkholderiales</taxon>
        <taxon>Burkholderiaceae</taxon>
        <taxon>Pandoraea</taxon>
    </lineage>
</organism>
<reference evidence="2 3" key="1">
    <citation type="submission" date="2019-08" db="EMBL/GenBank/DDBJ databases">
        <authorList>
            <person name="Peeters C."/>
        </authorList>
    </citation>
    <scope>NUCLEOTIDE SEQUENCE [LARGE SCALE GENOMIC DNA]</scope>
    <source>
        <strain evidence="2 3">LMG 31121</strain>
    </source>
</reference>
<sequence>MPIIRTNSAPIQRLGENFSLSGRRTKSAPHFDTNASALTHHASAHRVEEEKTASPTQNSRDRTRLNRFLCADDLNNDARPSDDSPFYTTVCNLQALDEFAQMINTRAEKPGDPAYPFNPPGSRATEIPRCLSPASMENKIPPQSNACEIQIEQAEGVKVDILFSRKTFSSKDLKDALPDTKEPVSDFFIELSHCKLTQDDIREIAIFLSSQRDNIQKFRFGAPECNKNNDTVSIAPILDSLFETKHLTELTIDLRNSGFISNNESLLRIHDLLCTHKDLTSLIIATQNNRFSKDVISIFFAGLAQLKKLDTAVLSFPESHNLDEEVLSNVFMNLRELTSVRELQLAVHHNNGLTESSISSLRASLPELKNIEKFGLYVRNSDINQAAIQKVLDAARACENLRELHIDACHCLLNAKNARQSVAEFAAARNIIATIDVSLSDDMAIGERLTAQHLAELARHGLGGEDA</sequence>
<dbReference type="EMBL" id="CABPSR010000032">
    <property type="protein sequence ID" value="VVE85705.1"/>
    <property type="molecule type" value="Genomic_DNA"/>
</dbReference>
<name>A0A5E5BKY6_9BURK</name>
<feature type="region of interest" description="Disordered" evidence="1">
    <location>
        <begin position="40"/>
        <end position="64"/>
    </location>
</feature>
<dbReference type="Proteomes" id="UP000335538">
    <property type="component" value="Unassembled WGS sequence"/>
</dbReference>
<evidence type="ECO:0000313" key="2">
    <source>
        <dbReference type="EMBL" id="VVE85705.1"/>
    </source>
</evidence>
<dbReference type="InterPro" id="IPR032675">
    <property type="entry name" value="LRR_dom_sf"/>
</dbReference>
<evidence type="ECO:0000313" key="3">
    <source>
        <dbReference type="Proteomes" id="UP000335538"/>
    </source>
</evidence>
<protein>
    <submittedName>
        <fullName evidence="2">Uncharacterized protein</fullName>
    </submittedName>
</protein>
<dbReference type="AlphaFoldDB" id="A0A5E5BKY6"/>
<gene>
    <name evidence="2" type="ORF">PSP31121_05368</name>
</gene>